<evidence type="ECO:0000256" key="2">
    <source>
        <dbReference type="ARBA" id="ARBA00022801"/>
    </source>
</evidence>
<sequence length="449" mass="48629">MTTYNESVVEQAKATVDAAIEAVLTAPPNRAVVGAAPAGAGKSYAIGTAVQAARRAGLRVAVATPTNDQAFSLVSALADRMPKEKITFIPASSVELPVDSRRGNVIERKARDANSDKILVGTLNKLGDAHAREDLTPVDILLIDEAYQANSVHYYLVGDLAPRHLLMGDSGQLAPFTTAPEADRWRGLREDPLMTAVEVVRRNHPSTPVHRLPITRRLDPRAVPVASAFYPDHPFDAAVLPGVRHLRLQAAAGGRANAVEDAALERAATAGWAHVELPSGAVITADPATASLLVRLAARLFRRTPKVQCENGQKARDLQPFDVAIVVSHNDQKDLLRAELSAARLEGIRVDTANKLQGLTFEVILAWHPLAGLMDVDEFHLDPGRLCVMLTRHRHACIVVGRAADRELVQGIPPATPSYVGWDMNPSLDGWYVHEAVFRRLEAHRIKAS</sequence>
<dbReference type="PANTHER" id="PTHR43788">
    <property type="entry name" value="DNA2/NAM7 HELICASE FAMILY MEMBER"/>
    <property type="match status" value="1"/>
</dbReference>
<dbReference type="AlphaFoldDB" id="A0A0K1EB95"/>
<accession>A0A0K1EB95</accession>
<dbReference type="PANTHER" id="PTHR43788:SF8">
    <property type="entry name" value="DNA-BINDING PROTEIN SMUBP-2"/>
    <property type="match status" value="1"/>
</dbReference>
<dbReference type="GO" id="GO:0043139">
    <property type="term" value="F:5'-3' DNA helicase activity"/>
    <property type="evidence" value="ECO:0007669"/>
    <property type="project" value="TreeGrafter"/>
</dbReference>
<evidence type="ECO:0000313" key="7">
    <source>
        <dbReference type="Proteomes" id="UP000067626"/>
    </source>
</evidence>
<dbReference type="InterPro" id="IPR050534">
    <property type="entry name" value="Coronavir_polyprotein_1ab"/>
</dbReference>
<feature type="domain" description="DNA2/NAM7 helicase-like C-terminal" evidence="5">
    <location>
        <begin position="315"/>
        <end position="403"/>
    </location>
</feature>
<evidence type="ECO:0000313" key="6">
    <source>
        <dbReference type="EMBL" id="AKT38130.1"/>
    </source>
</evidence>
<dbReference type="Gene3D" id="3.40.50.300">
    <property type="entry name" value="P-loop containing nucleotide triphosphate hydrolases"/>
    <property type="match status" value="2"/>
</dbReference>
<dbReference type="GO" id="GO:0016787">
    <property type="term" value="F:hydrolase activity"/>
    <property type="evidence" value="ECO:0007669"/>
    <property type="project" value="UniProtKB-KW"/>
</dbReference>
<dbReference type="Pfam" id="PF13604">
    <property type="entry name" value="AAA_30"/>
    <property type="match status" value="1"/>
</dbReference>
<organism evidence="6 7">
    <name type="scientific">Chondromyces crocatus</name>
    <dbReference type="NCBI Taxonomy" id="52"/>
    <lineage>
        <taxon>Bacteria</taxon>
        <taxon>Pseudomonadati</taxon>
        <taxon>Myxococcota</taxon>
        <taxon>Polyangia</taxon>
        <taxon>Polyangiales</taxon>
        <taxon>Polyangiaceae</taxon>
        <taxon>Chondromyces</taxon>
    </lineage>
</organism>
<dbReference type="EMBL" id="CP012159">
    <property type="protein sequence ID" value="AKT38130.1"/>
    <property type="molecule type" value="Genomic_DNA"/>
</dbReference>
<dbReference type="SUPFAM" id="SSF52540">
    <property type="entry name" value="P-loop containing nucleoside triphosphate hydrolases"/>
    <property type="match status" value="1"/>
</dbReference>
<dbReference type="InterPro" id="IPR041679">
    <property type="entry name" value="DNA2/NAM7-like_C"/>
</dbReference>
<keyword evidence="3 6" id="KW-0347">Helicase</keyword>
<dbReference type="STRING" id="52.CMC5_022720"/>
<dbReference type="GO" id="GO:0005524">
    <property type="term" value="F:ATP binding"/>
    <property type="evidence" value="ECO:0007669"/>
    <property type="project" value="UniProtKB-KW"/>
</dbReference>
<dbReference type="Pfam" id="PF13087">
    <property type="entry name" value="AAA_12"/>
    <property type="match status" value="1"/>
</dbReference>
<evidence type="ECO:0000259" key="5">
    <source>
        <dbReference type="Pfam" id="PF13087"/>
    </source>
</evidence>
<dbReference type="Proteomes" id="UP000067626">
    <property type="component" value="Chromosome"/>
</dbReference>
<dbReference type="InterPro" id="IPR027417">
    <property type="entry name" value="P-loop_NTPase"/>
</dbReference>
<proteinExistence type="predicted"/>
<keyword evidence="7" id="KW-1185">Reference proteome</keyword>
<keyword evidence="1" id="KW-0547">Nucleotide-binding</keyword>
<dbReference type="PATRIC" id="fig|52.7.peg.2451"/>
<evidence type="ECO:0000256" key="4">
    <source>
        <dbReference type="ARBA" id="ARBA00022840"/>
    </source>
</evidence>
<dbReference type="RefSeq" id="WP_050430406.1">
    <property type="nucleotide sequence ID" value="NZ_CP012159.1"/>
</dbReference>
<keyword evidence="2" id="KW-0378">Hydrolase</keyword>
<reference evidence="6 7" key="1">
    <citation type="submission" date="2015-07" db="EMBL/GenBank/DDBJ databases">
        <title>Genome analysis of myxobacterium Chondromyces crocatus Cm c5 reveals a high potential for natural compound synthesis and the genetic basis for the loss of fruiting body formation.</title>
        <authorList>
            <person name="Zaburannyi N."/>
            <person name="Bunk B."/>
            <person name="Maier J."/>
            <person name="Overmann J."/>
            <person name="Mueller R."/>
        </authorList>
    </citation>
    <scope>NUCLEOTIDE SEQUENCE [LARGE SCALE GENOMIC DNA]</scope>
    <source>
        <strain evidence="6 7">Cm c5</strain>
    </source>
</reference>
<protein>
    <submittedName>
        <fullName evidence="6">Helicase</fullName>
    </submittedName>
</protein>
<dbReference type="KEGG" id="ccro:CMC5_022720"/>
<dbReference type="OrthoDB" id="9757917at2"/>
<name>A0A0K1EB95_CHOCO</name>
<keyword evidence="4" id="KW-0067">ATP-binding</keyword>
<gene>
    <name evidence="6" type="ORF">CMC5_022720</name>
</gene>
<evidence type="ECO:0000256" key="3">
    <source>
        <dbReference type="ARBA" id="ARBA00022806"/>
    </source>
</evidence>
<evidence type="ECO:0000256" key="1">
    <source>
        <dbReference type="ARBA" id="ARBA00022741"/>
    </source>
</evidence>